<dbReference type="Proteomes" id="UP000007329">
    <property type="component" value="Chromosome"/>
</dbReference>
<reference evidence="1 2" key="1">
    <citation type="journal article" date="2007" name="PLoS ONE">
        <title>Molecular analysis of a leprosy immunotherapeutic bacillus provides insights into Mycobacterium evolution.</title>
        <authorList>
            <person name="Ahmed N."/>
            <person name="Saini V."/>
            <person name="Raghuvanshi S."/>
            <person name="Khurana J.P."/>
            <person name="Tyagi A.K."/>
            <person name="Tyagi A.K."/>
            <person name="Hasnain S.E."/>
        </authorList>
    </citation>
    <scope>NUCLEOTIDE SEQUENCE [LARGE SCALE GENOMIC DNA]</scope>
    <source>
        <strain evidence="1">MTCC 9506</strain>
    </source>
</reference>
<name>J9WAW8_MYCIP</name>
<dbReference type="PATRIC" id="fig|1232724.3.peg.1319"/>
<dbReference type="HOGENOM" id="CLU_3292702_0_0_11"/>
<dbReference type="KEGG" id="mid:MIP_01881"/>
<reference evidence="1 2" key="2">
    <citation type="journal article" date="2012" name="Nucleic Acids Res.">
        <title>Massive gene acquisitions in Mycobacterium indicus pranii provide a perspective on mycobacterial evolution.</title>
        <authorList>
            <person name="Saini V."/>
            <person name="Raghuvanshi S."/>
            <person name="Khurana J.P."/>
            <person name="Ahmed N."/>
            <person name="Hasnain S.E."/>
            <person name="Tyagi A.K."/>
            <person name="Tyagi A.K."/>
        </authorList>
    </citation>
    <scope>NUCLEOTIDE SEQUENCE [LARGE SCALE GENOMIC DNA]</scope>
    <source>
        <strain evidence="2">DSM 45239 / MTCC 9506</strain>
    </source>
</reference>
<proteinExistence type="predicted"/>
<evidence type="ECO:0000313" key="2">
    <source>
        <dbReference type="Proteomes" id="UP000007329"/>
    </source>
</evidence>
<accession>J9WAW8</accession>
<sequence>MTKYLFHRKVRRERSQSPGLVCPNGSELHLGGHELVGSTS</sequence>
<organism evidence="1 2">
    <name type="scientific">Mycobacterium indicus pranii (strain DSM 45239 / MTCC 9506)</name>
    <dbReference type="NCBI Taxonomy" id="1232724"/>
    <lineage>
        <taxon>Bacteria</taxon>
        <taxon>Bacillati</taxon>
        <taxon>Actinomycetota</taxon>
        <taxon>Actinomycetes</taxon>
        <taxon>Mycobacteriales</taxon>
        <taxon>Mycobacteriaceae</taxon>
        <taxon>Mycobacterium</taxon>
        <taxon>Mycobacterium avium complex (MAC)</taxon>
    </lineage>
</organism>
<protein>
    <submittedName>
        <fullName evidence="1">Uncharacterized protein</fullName>
    </submittedName>
</protein>
<evidence type="ECO:0000313" key="1">
    <source>
        <dbReference type="EMBL" id="AFS13293.1"/>
    </source>
</evidence>
<dbReference type="AlphaFoldDB" id="J9WAW8"/>
<dbReference type="EMBL" id="CP002275">
    <property type="protein sequence ID" value="AFS13293.1"/>
    <property type="molecule type" value="Genomic_DNA"/>
</dbReference>
<gene>
    <name evidence="1" type="ORF">MIP_01881</name>
</gene>